<dbReference type="InterPro" id="IPR039418">
    <property type="entry name" value="LexA-like"/>
</dbReference>
<dbReference type="InterPro" id="IPR010982">
    <property type="entry name" value="Lambda_DNA-bd_dom_sf"/>
</dbReference>
<dbReference type="Gene3D" id="2.10.109.10">
    <property type="entry name" value="Umud Fragment, subunit A"/>
    <property type="match status" value="1"/>
</dbReference>
<dbReference type="InterPro" id="IPR036286">
    <property type="entry name" value="LexA/Signal_pep-like_sf"/>
</dbReference>
<evidence type="ECO:0000313" key="6">
    <source>
        <dbReference type="Proteomes" id="UP000249082"/>
    </source>
</evidence>
<evidence type="ECO:0000259" key="4">
    <source>
        <dbReference type="PROSITE" id="PS50943"/>
    </source>
</evidence>
<keyword evidence="2" id="KW-0238">DNA-binding</keyword>
<dbReference type="PROSITE" id="PS50943">
    <property type="entry name" value="HTH_CROC1"/>
    <property type="match status" value="1"/>
</dbReference>
<proteinExistence type="predicted"/>
<evidence type="ECO:0000256" key="3">
    <source>
        <dbReference type="ARBA" id="ARBA00023163"/>
    </source>
</evidence>
<feature type="domain" description="HTH cro/C1-type" evidence="4">
    <location>
        <begin position="19"/>
        <end position="73"/>
    </location>
</feature>
<dbReference type="Gene3D" id="1.10.260.40">
    <property type="entry name" value="lambda repressor-like DNA-binding domains"/>
    <property type="match status" value="1"/>
</dbReference>
<dbReference type="CDD" id="cd06529">
    <property type="entry name" value="S24_LexA-like"/>
    <property type="match status" value="1"/>
</dbReference>
<evidence type="ECO:0000256" key="2">
    <source>
        <dbReference type="ARBA" id="ARBA00023125"/>
    </source>
</evidence>
<dbReference type="AlphaFoldDB" id="A0A2W5NL39"/>
<name>A0A2W5NL39_9SPHN</name>
<keyword evidence="1" id="KW-0805">Transcription regulation</keyword>
<reference evidence="5 6" key="1">
    <citation type="submission" date="2017-08" db="EMBL/GenBank/DDBJ databases">
        <title>Infants hospitalized years apart are colonized by the same room-sourced microbial strains.</title>
        <authorList>
            <person name="Brooks B."/>
            <person name="Olm M.R."/>
            <person name="Firek B.A."/>
            <person name="Baker R."/>
            <person name="Thomas B.C."/>
            <person name="Morowitz M.J."/>
            <person name="Banfield J.F."/>
        </authorList>
    </citation>
    <scope>NUCLEOTIDE SEQUENCE [LARGE SCALE GENOMIC DNA]</scope>
    <source>
        <strain evidence="5">S2_005_002_R2_33</strain>
    </source>
</reference>
<dbReference type="EMBL" id="QFPX01000010">
    <property type="protein sequence ID" value="PZQ54171.1"/>
    <property type="molecule type" value="Genomic_DNA"/>
</dbReference>
<evidence type="ECO:0000313" key="5">
    <source>
        <dbReference type="EMBL" id="PZQ54171.1"/>
    </source>
</evidence>
<dbReference type="SUPFAM" id="SSF47413">
    <property type="entry name" value="lambda repressor-like DNA-binding domains"/>
    <property type="match status" value="1"/>
</dbReference>
<dbReference type="InterPro" id="IPR015927">
    <property type="entry name" value="Peptidase_S24_S26A/B/C"/>
</dbReference>
<dbReference type="SMART" id="SM00530">
    <property type="entry name" value="HTH_XRE"/>
    <property type="match status" value="1"/>
</dbReference>
<dbReference type="CDD" id="cd00093">
    <property type="entry name" value="HTH_XRE"/>
    <property type="match status" value="1"/>
</dbReference>
<dbReference type="PANTHER" id="PTHR40661">
    <property type="match status" value="1"/>
</dbReference>
<dbReference type="GO" id="GO:0003677">
    <property type="term" value="F:DNA binding"/>
    <property type="evidence" value="ECO:0007669"/>
    <property type="project" value="UniProtKB-KW"/>
</dbReference>
<dbReference type="InterPro" id="IPR001387">
    <property type="entry name" value="Cro/C1-type_HTH"/>
</dbReference>
<protein>
    <recommendedName>
        <fullName evidence="4">HTH cro/C1-type domain-containing protein</fullName>
    </recommendedName>
</protein>
<accession>A0A2W5NL39</accession>
<dbReference type="Pfam" id="PF00717">
    <property type="entry name" value="Peptidase_S24"/>
    <property type="match status" value="1"/>
</dbReference>
<organism evidence="5 6">
    <name type="scientific">Novosphingobium pentaromativorans</name>
    <dbReference type="NCBI Taxonomy" id="205844"/>
    <lineage>
        <taxon>Bacteria</taxon>
        <taxon>Pseudomonadati</taxon>
        <taxon>Pseudomonadota</taxon>
        <taxon>Alphaproteobacteria</taxon>
        <taxon>Sphingomonadales</taxon>
        <taxon>Sphingomonadaceae</taxon>
        <taxon>Novosphingobium</taxon>
    </lineage>
</organism>
<dbReference type="SUPFAM" id="SSF51306">
    <property type="entry name" value="LexA/Signal peptidase"/>
    <property type="match status" value="1"/>
</dbReference>
<dbReference type="PANTHER" id="PTHR40661:SF3">
    <property type="entry name" value="FELS-1 PROPHAGE TRANSCRIPTIONAL REGULATOR"/>
    <property type="match status" value="1"/>
</dbReference>
<dbReference type="Proteomes" id="UP000249082">
    <property type="component" value="Unassembled WGS sequence"/>
</dbReference>
<evidence type="ECO:0000256" key="1">
    <source>
        <dbReference type="ARBA" id="ARBA00023015"/>
    </source>
</evidence>
<comment type="caution">
    <text evidence="5">The sequence shown here is derived from an EMBL/GenBank/DDBJ whole genome shotgun (WGS) entry which is preliminary data.</text>
</comment>
<keyword evidence="3" id="KW-0804">Transcription</keyword>
<sequence>MSHEEQLMSNLSEAIPNRVRALRAERGWSLAELAERAGTTAPQIMKLEKSQRRLDLGWIERLAAAFDISESALIGQEPTLPANPFLIPLVGEIAAGNWREAIEHREDMIFPPVEGLSEAAFALRTRGDSMDKIIPDGGYVVIDPYEADLREGKVYAVMNSEGETTIKLFRSDPARLEPCSSNPEHQPISLGREQFTVIGMAKGAFVPL</sequence>
<gene>
    <name evidence="5" type="ORF">DI555_14005</name>
</gene>
<dbReference type="Pfam" id="PF13560">
    <property type="entry name" value="HTH_31"/>
    <property type="match status" value="1"/>
</dbReference>